<evidence type="ECO:0000259" key="2">
    <source>
        <dbReference type="PROSITE" id="PS51406"/>
    </source>
</evidence>
<dbReference type="STRING" id="45351.A7S8V8"/>
<dbReference type="Pfam" id="PF00147">
    <property type="entry name" value="Fibrinogen_C"/>
    <property type="match status" value="1"/>
</dbReference>
<name>A7S8V8_NEMVE</name>
<dbReference type="GO" id="GO:0005615">
    <property type="term" value="C:extracellular space"/>
    <property type="evidence" value="ECO:0000318"/>
    <property type="project" value="GO_Central"/>
</dbReference>
<proteinExistence type="predicted"/>
<dbReference type="FunFam" id="3.90.215.10:FF:000001">
    <property type="entry name" value="Tenascin isoform 1"/>
    <property type="match status" value="1"/>
</dbReference>
<dbReference type="InterPro" id="IPR050373">
    <property type="entry name" value="Fibrinogen_C-term_domain"/>
</dbReference>
<dbReference type="OMA" id="ENVINHE"/>
<feature type="domain" description="Fibrinogen C-terminal" evidence="2">
    <location>
        <begin position="1"/>
        <end position="214"/>
    </location>
</feature>
<dbReference type="EMBL" id="DS469599">
    <property type="protein sequence ID" value="EDO39897.1"/>
    <property type="molecule type" value="Genomic_DNA"/>
</dbReference>
<dbReference type="HOGENOM" id="CLU_038628_6_0_1"/>
<evidence type="ECO:0000313" key="4">
    <source>
        <dbReference type="Proteomes" id="UP000001593"/>
    </source>
</evidence>
<dbReference type="Proteomes" id="UP000001593">
    <property type="component" value="Unassembled WGS sequence"/>
</dbReference>
<dbReference type="PROSITE" id="PS51406">
    <property type="entry name" value="FIBRINOGEN_C_2"/>
    <property type="match status" value="1"/>
</dbReference>
<evidence type="ECO:0000313" key="3">
    <source>
        <dbReference type="EMBL" id="EDO39897.1"/>
    </source>
</evidence>
<dbReference type="SMART" id="SM00186">
    <property type="entry name" value="FBG"/>
    <property type="match status" value="1"/>
</dbReference>
<gene>
    <name evidence="3" type="ORF">NEMVEDRAFT_v1g108972</name>
</gene>
<dbReference type="InterPro" id="IPR036056">
    <property type="entry name" value="Fibrinogen-like_C"/>
</dbReference>
<organism evidence="3 4">
    <name type="scientific">Nematostella vectensis</name>
    <name type="common">Starlet sea anemone</name>
    <dbReference type="NCBI Taxonomy" id="45351"/>
    <lineage>
        <taxon>Eukaryota</taxon>
        <taxon>Metazoa</taxon>
        <taxon>Cnidaria</taxon>
        <taxon>Anthozoa</taxon>
        <taxon>Hexacorallia</taxon>
        <taxon>Actiniaria</taxon>
        <taxon>Edwardsiidae</taxon>
        <taxon>Nematostella</taxon>
    </lineage>
</organism>
<feature type="non-terminal residue" evidence="3">
    <location>
        <position position="1"/>
    </location>
</feature>
<accession>A7S8V8</accession>
<dbReference type="InterPro" id="IPR014716">
    <property type="entry name" value="Fibrinogen_a/b/g_C_1"/>
</dbReference>
<keyword evidence="4" id="KW-1185">Reference proteome</keyword>
<dbReference type="SUPFAM" id="SSF56496">
    <property type="entry name" value="Fibrinogen C-terminal domain-like"/>
    <property type="match status" value="1"/>
</dbReference>
<dbReference type="InterPro" id="IPR020837">
    <property type="entry name" value="Fibrinogen_CS"/>
</dbReference>
<dbReference type="InterPro" id="IPR002181">
    <property type="entry name" value="Fibrinogen_a/b/g_C_dom"/>
</dbReference>
<dbReference type="CDD" id="cd00087">
    <property type="entry name" value="FReD"/>
    <property type="match status" value="1"/>
</dbReference>
<dbReference type="PANTHER" id="PTHR19143">
    <property type="entry name" value="FIBRINOGEN/TENASCIN/ANGIOPOEITIN"/>
    <property type="match status" value="1"/>
</dbReference>
<keyword evidence="1" id="KW-1015">Disulfide bond</keyword>
<dbReference type="NCBIfam" id="NF040941">
    <property type="entry name" value="GGGWT_bact"/>
    <property type="match status" value="1"/>
</dbReference>
<sequence>IGIKGPKNCADVLKFGGKSNGVYTIHPEGEFDAFKVYCDQTTDGGGWTVFQRRQDGSVDFYLGWADYKQGFGNETGEFWLGLDKIHLLTHQTENTSLRVEMTNSDMATKHAKYSYFAVSDEDNKYTLRLGSYSGEFNAGDAMKNHHGRPFSTKDRDNDANSGNCAVTYHAAWWFISCFDSSLNGPYHPHSGHGIAWNAWTVNLKYSEMKMRPVNFPGSQ</sequence>
<protein>
    <recommendedName>
        <fullName evidence="2">Fibrinogen C-terminal domain-containing protein</fullName>
    </recommendedName>
</protein>
<dbReference type="InParanoid" id="A7S8V8"/>
<dbReference type="Gene3D" id="3.90.215.10">
    <property type="entry name" value="Gamma Fibrinogen, chain A, domain 1"/>
    <property type="match status" value="1"/>
</dbReference>
<dbReference type="AlphaFoldDB" id="A7S8V8"/>
<evidence type="ECO:0000256" key="1">
    <source>
        <dbReference type="ARBA" id="ARBA00023157"/>
    </source>
</evidence>
<dbReference type="PROSITE" id="PS00514">
    <property type="entry name" value="FIBRINOGEN_C_1"/>
    <property type="match status" value="1"/>
</dbReference>
<dbReference type="PANTHER" id="PTHR19143:SF424">
    <property type="entry name" value="FIBRINOGEN C-TERMINAL DOMAIN-CONTAINING PROTEIN"/>
    <property type="match status" value="1"/>
</dbReference>
<reference evidence="3 4" key="1">
    <citation type="journal article" date="2007" name="Science">
        <title>Sea anemone genome reveals ancestral eumetazoan gene repertoire and genomic organization.</title>
        <authorList>
            <person name="Putnam N.H."/>
            <person name="Srivastava M."/>
            <person name="Hellsten U."/>
            <person name="Dirks B."/>
            <person name="Chapman J."/>
            <person name="Salamov A."/>
            <person name="Terry A."/>
            <person name="Shapiro H."/>
            <person name="Lindquist E."/>
            <person name="Kapitonov V.V."/>
            <person name="Jurka J."/>
            <person name="Genikhovich G."/>
            <person name="Grigoriev I.V."/>
            <person name="Lucas S.M."/>
            <person name="Steele R.E."/>
            <person name="Finnerty J.R."/>
            <person name="Technau U."/>
            <person name="Martindale M.Q."/>
            <person name="Rokhsar D.S."/>
        </authorList>
    </citation>
    <scope>NUCLEOTIDE SEQUENCE [LARGE SCALE GENOMIC DNA]</scope>
    <source>
        <strain evidence="4">CH2 X CH6</strain>
    </source>
</reference>
<dbReference type="PhylomeDB" id="A7S8V8"/>
<dbReference type="eggNOG" id="KOG2579">
    <property type="taxonomic scope" value="Eukaryota"/>
</dbReference>